<evidence type="ECO:0000313" key="2">
    <source>
        <dbReference type="EMBL" id="BES87980.1"/>
    </source>
</evidence>
<dbReference type="Pfam" id="PF02958">
    <property type="entry name" value="EcKL"/>
    <property type="match status" value="1"/>
</dbReference>
<dbReference type="InterPro" id="IPR015897">
    <property type="entry name" value="CHK_kinase-like"/>
</dbReference>
<dbReference type="PANTHER" id="PTHR11012">
    <property type="entry name" value="PROTEIN KINASE-LIKE DOMAIN-CONTAINING"/>
    <property type="match status" value="1"/>
</dbReference>
<accession>A0ABN7A769</accession>
<dbReference type="InterPro" id="IPR011009">
    <property type="entry name" value="Kinase-like_dom_sf"/>
</dbReference>
<reference evidence="2 3" key="1">
    <citation type="submission" date="2023-09" db="EMBL/GenBank/DDBJ databases">
        <title>Nesidiocoris tenuis whole genome shotgun sequence.</title>
        <authorList>
            <person name="Shibata T."/>
            <person name="Shimoda M."/>
            <person name="Kobayashi T."/>
            <person name="Uehara T."/>
        </authorList>
    </citation>
    <scope>NUCLEOTIDE SEQUENCE [LARGE SCALE GENOMIC DNA]</scope>
    <source>
        <strain evidence="2 3">Japan</strain>
    </source>
</reference>
<sequence>MEPHVVELLGKIATSEGFQDSFRTTFTGDADGNNFHGIVKTAVIEDDNTTIHVVVKLCQTNALVREAQRTHDKFVNEVIFYRDIAPRLETHGRMPRVAKYYGSSIESGFEIIVLENLKPSGYILKPVNEGLDEEHIVLVAEYLARLHRIALNWKENDPGSFEKITSKLKETFFVNHENSDCRKLASRIFEQALQSALDCAAQEDCTGRLVNSIKQYCIDLKNLPSWMNIHDSEYTTLIHGDAYCNNFLFRYENGSPTDVAFVDWQMVKVGSPAFDLVECFLSSAHVDILDSPERFLSMYSSTSHFHLEKLRSDIHRYGKPGLLVALCVLVNVATEERTDVGGKLEKILIEERDTCLSENVRARVKRLVSAARLLGVFEPVSR</sequence>
<protein>
    <recommendedName>
        <fullName evidence="1">CHK kinase-like domain-containing protein</fullName>
    </recommendedName>
</protein>
<keyword evidence="3" id="KW-1185">Reference proteome</keyword>
<evidence type="ECO:0000313" key="3">
    <source>
        <dbReference type="Proteomes" id="UP001307889"/>
    </source>
</evidence>
<dbReference type="SUPFAM" id="SSF56112">
    <property type="entry name" value="Protein kinase-like (PK-like)"/>
    <property type="match status" value="1"/>
</dbReference>
<dbReference type="PANTHER" id="PTHR11012:SF30">
    <property type="entry name" value="PROTEIN KINASE-LIKE DOMAIN-CONTAINING"/>
    <property type="match status" value="1"/>
</dbReference>
<dbReference type="SMART" id="SM00587">
    <property type="entry name" value="CHK"/>
    <property type="match status" value="1"/>
</dbReference>
<gene>
    <name evidence="2" type="ORF">NTJ_00786</name>
</gene>
<dbReference type="EMBL" id="AP028909">
    <property type="protein sequence ID" value="BES87980.1"/>
    <property type="molecule type" value="Genomic_DNA"/>
</dbReference>
<proteinExistence type="predicted"/>
<organism evidence="2 3">
    <name type="scientific">Nesidiocoris tenuis</name>
    <dbReference type="NCBI Taxonomy" id="355587"/>
    <lineage>
        <taxon>Eukaryota</taxon>
        <taxon>Metazoa</taxon>
        <taxon>Ecdysozoa</taxon>
        <taxon>Arthropoda</taxon>
        <taxon>Hexapoda</taxon>
        <taxon>Insecta</taxon>
        <taxon>Pterygota</taxon>
        <taxon>Neoptera</taxon>
        <taxon>Paraneoptera</taxon>
        <taxon>Hemiptera</taxon>
        <taxon>Heteroptera</taxon>
        <taxon>Panheteroptera</taxon>
        <taxon>Cimicomorpha</taxon>
        <taxon>Miridae</taxon>
        <taxon>Dicyphina</taxon>
        <taxon>Nesidiocoris</taxon>
    </lineage>
</organism>
<feature type="domain" description="CHK kinase-like" evidence="1">
    <location>
        <begin position="112"/>
        <end position="309"/>
    </location>
</feature>
<dbReference type="Proteomes" id="UP001307889">
    <property type="component" value="Chromosome 1"/>
</dbReference>
<dbReference type="InterPro" id="IPR004119">
    <property type="entry name" value="EcKL"/>
</dbReference>
<dbReference type="Gene3D" id="3.90.1200.10">
    <property type="match status" value="1"/>
</dbReference>
<evidence type="ECO:0000259" key="1">
    <source>
        <dbReference type="SMART" id="SM00587"/>
    </source>
</evidence>
<name>A0ABN7A769_9HEMI</name>